<feature type="region of interest" description="Disordered" evidence="5">
    <location>
        <begin position="369"/>
        <end position="398"/>
    </location>
</feature>
<dbReference type="InterPro" id="IPR036388">
    <property type="entry name" value="WH-like_DNA-bd_sf"/>
</dbReference>
<dbReference type="GO" id="GO:0043565">
    <property type="term" value="F:sequence-specific DNA binding"/>
    <property type="evidence" value="ECO:0007669"/>
    <property type="project" value="InterPro"/>
</dbReference>
<feature type="region of interest" description="Disordered" evidence="5">
    <location>
        <begin position="1"/>
        <end position="29"/>
    </location>
</feature>
<organism evidence="7 8">
    <name type="scientific">Rhodotorula mucilaginosa</name>
    <name type="common">Yeast</name>
    <name type="synonym">Rhodotorula rubra</name>
    <dbReference type="NCBI Taxonomy" id="5537"/>
    <lineage>
        <taxon>Eukaryota</taxon>
        <taxon>Fungi</taxon>
        <taxon>Dikarya</taxon>
        <taxon>Basidiomycota</taxon>
        <taxon>Pucciniomycotina</taxon>
        <taxon>Microbotryomycetes</taxon>
        <taxon>Sporidiobolales</taxon>
        <taxon>Sporidiobolaceae</taxon>
        <taxon>Rhodotorula</taxon>
    </lineage>
</organism>
<evidence type="ECO:0000259" key="6">
    <source>
        <dbReference type="SMART" id="SM00415"/>
    </source>
</evidence>
<evidence type="ECO:0000256" key="2">
    <source>
        <dbReference type="ARBA" id="ARBA00023125"/>
    </source>
</evidence>
<dbReference type="Gene3D" id="1.10.10.10">
    <property type="entry name" value="Winged helix-like DNA-binding domain superfamily/Winged helix DNA-binding domain"/>
    <property type="match status" value="1"/>
</dbReference>
<protein>
    <recommendedName>
        <fullName evidence="6">HSF-type DNA-binding domain-containing protein</fullName>
    </recommendedName>
</protein>
<comment type="caution">
    <text evidence="7">The sequence shown here is derived from an EMBL/GenBank/DDBJ whole genome shotgun (WGS) entry which is preliminary data.</text>
</comment>
<dbReference type="Proteomes" id="UP000777482">
    <property type="component" value="Unassembled WGS sequence"/>
</dbReference>
<sequence>MLASRPERSNVPQGLPPSHSSPLPRLEVSDPARIKHVALGTYGLPSPISPPPSSGAHDLSSDALFAFAIVNPRMGPSALDVTLSPPLPLAELGDPFELLPPPCMGLRTPPRTSQGWRADLDDDHNDGDFGADSLRAPATGLLSPPADAFLANAEVGLGLETGHPESPASVSSDLEAVAYEGLRICLDSSEYWANVPFRLERQVKVEDNKGTVRTPSPPPPPCQPKPRQLDSLLDPAEEEDRKPDLSAPIDTHAGVRPPDNVTPFIWKLVKLLGNDTYAPWIQWDEEGRHILVALNHLRFLAVLGLFFRHSSVKSFIYGFRRVPTSRLPDILPSLGSTTTAGAPRPDSYAAFHHPDFVRASASHQPRMLSLMRPGGGGQTSRTSTSTRNTRSRAARTVS</sequence>
<comment type="similarity">
    <text evidence="4">Belongs to the HSF family.</text>
</comment>
<dbReference type="OrthoDB" id="60033at2759"/>
<evidence type="ECO:0000256" key="1">
    <source>
        <dbReference type="ARBA" id="ARBA00004123"/>
    </source>
</evidence>
<proteinExistence type="inferred from homology"/>
<dbReference type="SUPFAM" id="SSF46785">
    <property type="entry name" value="Winged helix' DNA-binding domain"/>
    <property type="match status" value="1"/>
</dbReference>
<keyword evidence="3" id="KW-0539">Nucleus</keyword>
<dbReference type="AlphaFoldDB" id="A0A9P6W4B0"/>
<gene>
    <name evidence="7" type="ORF">C6P46_002429</name>
</gene>
<feature type="compositionally biased region" description="Low complexity" evidence="5">
    <location>
        <begin position="16"/>
        <end position="26"/>
    </location>
</feature>
<dbReference type="InterPro" id="IPR036390">
    <property type="entry name" value="WH_DNA-bd_sf"/>
</dbReference>
<dbReference type="GO" id="GO:0005634">
    <property type="term" value="C:nucleus"/>
    <property type="evidence" value="ECO:0007669"/>
    <property type="project" value="UniProtKB-SubCell"/>
</dbReference>
<feature type="region of interest" description="Disordered" evidence="5">
    <location>
        <begin position="206"/>
        <end position="229"/>
    </location>
</feature>
<keyword evidence="2" id="KW-0238">DNA-binding</keyword>
<evidence type="ECO:0000313" key="7">
    <source>
        <dbReference type="EMBL" id="KAG0663533.1"/>
    </source>
</evidence>
<dbReference type="InterPro" id="IPR000232">
    <property type="entry name" value="HSF_DNA-bd"/>
</dbReference>
<accession>A0A9P6W4B0</accession>
<feature type="compositionally biased region" description="Pro residues" evidence="5">
    <location>
        <begin position="215"/>
        <end position="224"/>
    </location>
</feature>
<reference evidence="7 8" key="1">
    <citation type="submission" date="2020-11" db="EMBL/GenBank/DDBJ databases">
        <title>Kefir isolates.</title>
        <authorList>
            <person name="Marcisauskas S."/>
            <person name="Kim Y."/>
            <person name="Blasche S."/>
        </authorList>
    </citation>
    <scope>NUCLEOTIDE SEQUENCE [LARGE SCALE GENOMIC DNA]</scope>
    <source>
        <strain evidence="7 8">KR</strain>
    </source>
</reference>
<evidence type="ECO:0000256" key="4">
    <source>
        <dbReference type="RuleBase" id="RU004020"/>
    </source>
</evidence>
<evidence type="ECO:0000256" key="5">
    <source>
        <dbReference type="SAM" id="MobiDB-lite"/>
    </source>
</evidence>
<dbReference type="GO" id="GO:0003700">
    <property type="term" value="F:DNA-binding transcription factor activity"/>
    <property type="evidence" value="ECO:0007669"/>
    <property type="project" value="InterPro"/>
</dbReference>
<name>A0A9P6W4B0_RHOMI</name>
<dbReference type="Pfam" id="PF00447">
    <property type="entry name" value="HSF_DNA-bind"/>
    <property type="match status" value="1"/>
</dbReference>
<comment type="subcellular location">
    <subcellularLocation>
        <location evidence="1">Nucleus</location>
    </subcellularLocation>
</comment>
<dbReference type="EMBL" id="PUHQ01000019">
    <property type="protein sequence ID" value="KAG0663533.1"/>
    <property type="molecule type" value="Genomic_DNA"/>
</dbReference>
<evidence type="ECO:0000256" key="3">
    <source>
        <dbReference type="ARBA" id="ARBA00023242"/>
    </source>
</evidence>
<feature type="domain" description="HSF-type DNA-binding" evidence="6">
    <location>
        <begin position="260"/>
        <end position="374"/>
    </location>
</feature>
<feature type="compositionally biased region" description="Basic residues" evidence="5">
    <location>
        <begin position="389"/>
        <end position="398"/>
    </location>
</feature>
<keyword evidence="8" id="KW-1185">Reference proteome</keyword>
<evidence type="ECO:0000313" key="8">
    <source>
        <dbReference type="Proteomes" id="UP000777482"/>
    </source>
</evidence>
<feature type="compositionally biased region" description="Low complexity" evidence="5">
    <location>
        <begin position="379"/>
        <end position="388"/>
    </location>
</feature>
<dbReference type="SMART" id="SM00415">
    <property type="entry name" value="HSF"/>
    <property type="match status" value="1"/>
</dbReference>